<dbReference type="EMBL" id="UINC01013974">
    <property type="protein sequence ID" value="SVA59937.1"/>
    <property type="molecule type" value="Genomic_DNA"/>
</dbReference>
<dbReference type="PANTHER" id="PTHR43377">
    <property type="entry name" value="BILIVERDIN REDUCTASE A"/>
    <property type="match status" value="1"/>
</dbReference>
<dbReference type="SUPFAM" id="SSF51735">
    <property type="entry name" value="NAD(P)-binding Rossmann-fold domains"/>
    <property type="match status" value="1"/>
</dbReference>
<protein>
    <recommendedName>
        <fullName evidence="1">Gfo/Idh/MocA-like oxidoreductase N-terminal domain-containing protein</fullName>
    </recommendedName>
</protein>
<dbReference type="GO" id="GO:0000166">
    <property type="term" value="F:nucleotide binding"/>
    <property type="evidence" value="ECO:0007669"/>
    <property type="project" value="InterPro"/>
</dbReference>
<proteinExistence type="predicted"/>
<dbReference type="PANTHER" id="PTHR43377:SF1">
    <property type="entry name" value="BILIVERDIN REDUCTASE A"/>
    <property type="match status" value="1"/>
</dbReference>
<feature type="non-terminal residue" evidence="2">
    <location>
        <position position="85"/>
    </location>
</feature>
<sequence>MLNARIAVVGAGWWSTYAHIPALQAHPQAELVAIADVDAAKLDKAASYYNIPSAFTDFREMLAKEELDGVIVAVWHAAHYEVAMA</sequence>
<name>A0A381X6V5_9ZZZZ</name>
<gene>
    <name evidence="2" type="ORF">METZ01_LOCUS112791</name>
</gene>
<feature type="domain" description="Gfo/Idh/MocA-like oxidoreductase N-terminal" evidence="1">
    <location>
        <begin position="5"/>
        <end position="85"/>
    </location>
</feature>
<evidence type="ECO:0000313" key="2">
    <source>
        <dbReference type="EMBL" id="SVA59937.1"/>
    </source>
</evidence>
<dbReference type="InterPro" id="IPR036291">
    <property type="entry name" value="NAD(P)-bd_dom_sf"/>
</dbReference>
<dbReference type="InterPro" id="IPR000683">
    <property type="entry name" value="Gfo/Idh/MocA-like_OxRdtase_N"/>
</dbReference>
<dbReference type="Gene3D" id="3.40.50.720">
    <property type="entry name" value="NAD(P)-binding Rossmann-like Domain"/>
    <property type="match status" value="1"/>
</dbReference>
<reference evidence="2" key="1">
    <citation type="submission" date="2018-05" db="EMBL/GenBank/DDBJ databases">
        <authorList>
            <person name="Lanie J.A."/>
            <person name="Ng W.-L."/>
            <person name="Kazmierczak K.M."/>
            <person name="Andrzejewski T.M."/>
            <person name="Davidsen T.M."/>
            <person name="Wayne K.J."/>
            <person name="Tettelin H."/>
            <person name="Glass J.I."/>
            <person name="Rusch D."/>
            <person name="Podicherti R."/>
            <person name="Tsui H.-C.T."/>
            <person name="Winkler M.E."/>
        </authorList>
    </citation>
    <scope>NUCLEOTIDE SEQUENCE</scope>
</reference>
<dbReference type="InterPro" id="IPR051450">
    <property type="entry name" value="Gfo/Idh/MocA_Oxidoreductases"/>
</dbReference>
<organism evidence="2">
    <name type="scientific">marine metagenome</name>
    <dbReference type="NCBI Taxonomy" id="408172"/>
    <lineage>
        <taxon>unclassified sequences</taxon>
        <taxon>metagenomes</taxon>
        <taxon>ecological metagenomes</taxon>
    </lineage>
</organism>
<dbReference type="AlphaFoldDB" id="A0A381X6V5"/>
<dbReference type="Pfam" id="PF01408">
    <property type="entry name" value="GFO_IDH_MocA"/>
    <property type="match status" value="1"/>
</dbReference>
<accession>A0A381X6V5</accession>
<evidence type="ECO:0000259" key="1">
    <source>
        <dbReference type="Pfam" id="PF01408"/>
    </source>
</evidence>